<gene>
    <name evidence="1" type="ORF">VNO77_16142</name>
</gene>
<evidence type="ECO:0000313" key="2">
    <source>
        <dbReference type="Proteomes" id="UP001367508"/>
    </source>
</evidence>
<dbReference type="AlphaFoldDB" id="A0AAN9M0I3"/>
<evidence type="ECO:0000313" key="1">
    <source>
        <dbReference type="EMBL" id="KAK7345537.1"/>
    </source>
</evidence>
<keyword evidence="2" id="KW-1185">Reference proteome</keyword>
<proteinExistence type="predicted"/>
<dbReference type="Proteomes" id="UP001367508">
    <property type="component" value="Unassembled WGS sequence"/>
</dbReference>
<reference evidence="1 2" key="1">
    <citation type="submission" date="2024-01" db="EMBL/GenBank/DDBJ databases">
        <title>The genomes of 5 underutilized Papilionoideae crops provide insights into root nodulation and disease resistanc.</title>
        <authorList>
            <person name="Jiang F."/>
        </authorList>
    </citation>
    <scope>NUCLEOTIDE SEQUENCE [LARGE SCALE GENOMIC DNA]</scope>
    <source>
        <strain evidence="1">LVBAO_FW01</strain>
        <tissue evidence="1">Leaves</tissue>
    </source>
</reference>
<sequence length="105" mass="11786">MLYFCGAPARASSSRVKLRLHDDTTQHTLLRDKTQHMKTGTSLRALGKSFGKSRCCLVFIGNLQFKLSIVLLLPSDYDLKNWFCLVVKLCLASFEVVDFSQIGVS</sequence>
<comment type="caution">
    <text evidence="1">The sequence shown here is derived from an EMBL/GenBank/DDBJ whole genome shotgun (WGS) entry which is preliminary data.</text>
</comment>
<accession>A0AAN9M0I3</accession>
<name>A0AAN9M0I3_CANGL</name>
<organism evidence="1 2">
    <name type="scientific">Canavalia gladiata</name>
    <name type="common">Sword bean</name>
    <name type="synonym">Dolichos gladiatus</name>
    <dbReference type="NCBI Taxonomy" id="3824"/>
    <lineage>
        <taxon>Eukaryota</taxon>
        <taxon>Viridiplantae</taxon>
        <taxon>Streptophyta</taxon>
        <taxon>Embryophyta</taxon>
        <taxon>Tracheophyta</taxon>
        <taxon>Spermatophyta</taxon>
        <taxon>Magnoliopsida</taxon>
        <taxon>eudicotyledons</taxon>
        <taxon>Gunneridae</taxon>
        <taxon>Pentapetalae</taxon>
        <taxon>rosids</taxon>
        <taxon>fabids</taxon>
        <taxon>Fabales</taxon>
        <taxon>Fabaceae</taxon>
        <taxon>Papilionoideae</taxon>
        <taxon>50 kb inversion clade</taxon>
        <taxon>NPAAA clade</taxon>
        <taxon>indigoferoid/millettioid clade</taxon>
        <taxon>Phaseoleae</taxon>
        <taxon>Canavalia</taxon>
    </lineage>
</organism>
<dbReference type="EMBL" id="JAYMYQ010000003">
    <property type="protein sequence ID" value="KAK7345537.1"/>
    <property type="molecule type" value="Genomic_DNA"/>
</dbReference>
<protein>
    <submittedName>
        <fullName evidence="1">Uncharacterized protein</fullName>
    </submittedName>
</protein>